<protein>
    <submittedName>
        <fullName evidence="7">Pisum sativum clone MFRTPCR117 wound-inducible cytochrome P450</fullName>
    </submittedName>
</protein>
<dbReference type="GO" id="GO:0020037">
    <property type="term" value="F:heme binding"/>
    <property type="evidence" value="ECO:0007669"/>
    <property type="project" value="InterPro"/>
</dbReference>
<proteinExistence type="evidence at transcript level"/>
<dbReference type="Gene3D" id="1.10.630.10">
    <property type="entry name" value="Cytochrome P450"/>
    <property type="match status" value="1"/>
</dbReference>
<keyword evidence="6" id="KW-0472">Membrane</keyword>
<sequence length="89" mass="10158">EEFRPERFLDTSVDVKGIDYQLIPFRSGRRGCPGLVYRMAANDLVLANLVHQFNWELALVVLGRRLDMSEAFGFTVHEKVSSYGTCNSF</sequence>
<dbReference type="PIR" id="T06524">
    <property type="entry name" value="T06524"/>
</dbReference>
<evidence type="ECO:0000256" key="3">
    <source>
        <dbReference type="ARBA" id="ARBA00022692"/>
    </source>
</evidence>
<organism evidence="7">
    <name type="scientific">Pisum sativum</name>
    <name type="common">Garden pea</name>
    <name type="synonym">Lathyrus oleraceus</name>
    <dbReference type="NCBI Taxonomy" id="3888"/>
    <lineage>
        <taxon>Eukaryota</taxon>
        <taxon>Viridiplantae</taxon>
        <taxon>Streptophyta</taxon>
        <taxon>Embryophyta</taxon>
        <taxon>Tracheophyta</taxon>
        <taxon>Spermatophyta</taxon>
        <taxon>Magnoliopsida</taxon>
        <taxon>eudicotyledons</taxon>
        <taxon>Gunneridae</taxon>
        <taxon>Pentapetalae</taxon>
        <taxon>rosids</taxon>
        <taxon>fabids</taxon>
        <taxon>Fabales</taxon>
        <taxon>Fabaceae</taxon>
        <taxon>Papilionoideae</taxon>
        <taxon>50 kb inversion clade</taxon>
        <taxon>NPAAA clade</taxon>
        <taxon>Hologalegina</taxon>
        <taxon>IRL clade</taxon>
        <taxon>Fabeae</taxon>
        <taxon>Lathyrus</taxon>
    </lineage>
</organism>
<dbReference type="AlphaFoldDB" id="Q40985"/>
<dbReference type="InterPro" id="IPR001128">
    <property type="entry name" value="Cyt_P450"/>
</dbReference>
<evidence type="ECO:0000256" key="2">
    <source>
        <dbReference type="ARBA" id="ARBA00010617"/>
    </source>
</evidence>
<reference evidence="7" key="1">
    <citation type="journal article" date="1996" name="Plant Physiol.">
        <title>Cloning of wound-induced cytochrome P450 monooxygenases expressed in pea.</title>
        <authorList>
            <person name="Frank M.R."/>
            <person name="Deyneka J.M."/>
            <person name="Schuler M.A."/>
        </authorList>
    </citation>
    <scope>NUCLEOTIDE SEQUENCE</scope>
    <source>
        <tissue evidence="7">Wounded</tissue>
    </source>
</reference>
<name>Q40985_PEA</name>
<dbReference type="GO" id="GO:0016705">
    <property type="term" value="F:oxidoreductase activity, acting on paired donors, with incorporation or reduction of molecular oxygen"/>
    <property type="evidence" value="ECO:0007669"/>
    <property type="project" value="InterPro"/>
</dbReference>
<accession>Q40985</accession>
<dbReference type="SUPFAM" id="SSF48264">
    <property type="entry name" value="Cytochrome P450"/>
    <property type="match status" value="1"/>
</dbReference>
<dbReference type="InterPro" id="IPR050193">
    <property type="entry name" value="Cytochrome_P450_71"/>
</dbReference>
<keyword evidence="5" id="KW-0560">Oxidoreductase</keyword>
<dbReference type="GO" id="GO:0004497">
    <property type="term" value="F:monooxygenase activity"/>
    <property type="evidence" value="ECO:0007669"/>
    <property type="project" value="InterPro"/>
</dbReference>
<evidence type="ECO:0000313" key="7">
    <source>
        <dbReference type="EMBL" id="AAC49189.1"/>
    </source>
</evidence>
<dbReference type="PANTHER" id="PTHR47956">
    <property type="entry name" value="CYTOCHROME P450 71B11-RELATED"/>
    <property type="match status" value="1"/>
</dbReference>
<evidence type="ECO:0000256" key="5">
    <source>
        <dbReference type="ARBA" id="ARBA00023002"/>
    </source>
</evidence>
<dbReference type="PANTHER" id="PTHR47956:SF4">
    <property type="entry name" value="CYTOCHROME P450 71A21-RELATED"/>
    <property type="match status" value="1"/>
</dbReference>
<comment type="subcellular location">
    <subcellularLocation>
        <location evidence="1">Membrane</location>
        <topology evidence="1">Single-pass membrane protein</topology>
    </subcellularLocation>
</comment>
<dbReference type="Pfam" id="PF00067">
    <property type="entry name" value="p450"/>
    <property type="match status" value="1"/>
</dbReference>
<evidence type="ECO:0000256" key="6">
    <source>
        <dbReference type="ARBA" id="ARBA00023136"/>
    </source>
</evidence>
<keyword evidence="3" id="KW-0812">Transmembrane</keyword>
<dbReference type="GO" id="GO:0005506">
    <property type="term" value="F:iron ion binding"/>
    <property type="evidence" value="ECO:0007669"/>
    <property type="project" value="InterPro"/>
</dbReference>
<dbReference type="InterPro" id="IPR036396">
    <property type="entry name" value="Cyt_P450_sf"/>
</dbReference>
<dbReference type="GO" id="GO:0016020">
    <property type="term" value="C:membrane"/>
    <property type="evidence" value="ECO:0007669"/>
    <property type="project" value="UniProtKB-SubCell"/>
</dbReference>
<dbReference type="SMR" id="Q40985"/>
<keyword evidence="4" id="KW-1133">Transmembrane helix</keyword>
<evidence type="ECO:0000256" key="4">
    <source>
        <dbReference type="ARBA" id="ARBA00022989"/>
    </source>
</evidence>
<comment type="similarity">
    <text evidence="2">Belongs to the cytochrome P450 family.</text>
</comment>
<dbReference type="EMBL" id="U29334">
    <property type="protein sequence ID" value="AAC49189.1"/>
    <property type="molecule type" value="mRNA"/>
</dbReference>
<feature type="non-terminal residue" evidence="7">
    <location>
        <position position="1"/>
    </location>
</feature>
<evidence type="ECO:0000256" key="1">
    <source>
        <dbReference type="ARBA" id="ARBA00004167"/>
    </source>
</evidence>